<sequence>METISYFIHRSSIASFIRIAADSGMARNGDDQNQREANTIIFPSRAPRRSAGRLCCEQQQLKQRSGTTSNRSESPSPFSAFHNFTAAAQPEEHESVHACLTVARPKAPAEDLSRL</sequence>
<evidence type="ECO:0000313" key="3">
    <source>
        <dbReference type="Proteomes" id="UP000226431"/>
    </source>
</evidence>
<organism evidence="2 3">
    <name type="scientific">Ophiocordyceps camponoti-rufipedis</name>
    <dbReference type="NCBI Taxonomy" id="2004952"/>
    <lineage>
        <taxon>Eukaryota</taxon>
        <taxon>Fungi</taxon>
        <taxon>Dikarya</taxon>
        <taxon>Ascomycota</taxon>
        <taxon>Pezizomycotina</taxon>
        <taxon>Sordariomycetes</taxon>
        <taxon>Hypocreomycetidae</taxon>
        <taxon>Hypocreales</taxon>
        <taxon>Ophiocordycipitaceae</taxon>
        <taxon>Ophiocordyceps</taxon>
    </lineage>
</organism>
<keyword evidence="3" id="KW-1185">Reference proteome</keyword>
<dbReference type="EMBL" id="NJES01000445">
    <property type="protein sequence ID" value="PHH72136.1"/>
    <property type="molecule type" value="Genomic_DNA"/>
</dbReference>
<gene>
    <name evidence="2" type="ORF">CDD80_4752</name>
</gene>
<reference evidence="2 3" key="1">
    <citation type="submission" date="2017-06" db="EMBL/GenBank/DDBJ databases">
        <title>Ant-infecting Ophiocordyceps genomes reveal a high diversity of potential behavioral manipulation genes and a possible major role for enterotoxins.</title>
        <authorList>
            <person name="De Bekker C."/>
            <person name="Evans H.C."/>
            <person name="Brachmann A."/>
            <person name="Hughes D.P."/>
        </authorList>
    </citation>
    <scope>NUCLEOTIDE SEQUENCE [LARGE SCALE GENOMIC DNA]</scope>
    <source>
        <strain evidence="2 3">Map16</strain>
    </source>
</reference>
<evidence type="ECO:0000256" key="1">
    <source>
        <dbReference type="SAM" id="MobiDB-lite"/>
    </source>
</evidence>
<evidence type="ECO:0000313" key="2">
    <source>
        <dbReference type="EMBL" id="PHH72136.1"/>
    </source>
</evidence>
<comment type="caution">
    <text evidence="2">The sequence shown here is derived from an EMBL/GenBank/DDBJ whole genome shotgun (WGS) entry which is preliminary data.</text>
</comment>
<name>A0A2C5YWK4_9HYPO</name>
<protein>
    <submittedName>
        <fullName evidence="2">Uncharacterized protein</fullName>
    </submittedName>
</protein>
<feature type="compositionally biased region" description="Polar residues" evidence="1">
    <location>
        <begin position="57"/>
        <end position="77"/>
    </location>
</feature>
<feature type="region of interest" description="Disordered" evidence="1">
    <location>
        <begin position="46"/>
        <end position="80"/>
    </location>
</feature>
<dbReference type="Proteomes" id="UP000226431">
    <property type="component" value="Unassembled WGS sequence"/>
</dbReference>
<accession>A0A2C5YWK4</accession>
<dbReference type="AlphaFoldDB" id="A0A2C5YWK4"/>
<proteinExistence type="predicted"/>